<dbReference type="PANTHER" id="PTHR47990">
    <property type="entry name" value="2-OXOGLUTARATE (2OG) AND FE(II)-DEPENDENT OXYGENASE SUPERFAMILY PROTEIN-RELATED"/>
    <property type="match status" value="1"/>
</dbReference>
<dbReference type="PRINTS" id="PR00682">
    <property type="entry name" value="IPNSYNTHASE"/>
</dbReference>
<dbReference type="InterPro" id="IPR026992">
    <property type="entry name" value="DIOX_N"/>
</dbReference>
<keyword evidence="4" id="KW-1185">Reference proteome</keyword>
<dbReference type="InParanoid" id="A0A165T209"/>
<reference evidence="3 4" key="1">
    <citation type="journal article" date="2016" name="Mol. Biol. Evol.">
        <title>Comparative Genomics of Early-Diverging Mushroom-Forming Fungi Provides Insights into the Origins of Lignocellulose Decay Capabilities.</title>
        <authorList>
            <person name="Nagy L.G."/>
            <person name="Riley R."/>
            <person name="Tritt A."/>
            <person name="Adam C."/>
            <person name="Daum C."/>
            <person name="Floudas D."/>
            <person name="Sun H."/>
            <person name="Yadav J.S."/>
            <person name="Pangilinan J."/>
            <person name="Larsson K.H."/>
            <person name="Matsuura K."/>
            <person name="Barry K."/>
            <person name="Labutti K."/>
            <person name="Kuo R."/>
            <person name="Ohm R.A."/>
            <person name="Bhattacharya S.S."/>
            <person name="Shirouzu T."/>
            <person name="Yoshinaga Y."/>
            <person name="Martin F.M."/>
            <person name="Grigoriev I.V."/>
            <person name="Hibbett D.S."/>
        </authorList>
    </citation>
    <scope>NUCLEOTIDE SEQUENCE [LARGE SCALE GENOMIC DNA]</scope>
    <source>
        <strain evidence="3 4">HHB14362 ss-1</strain>
    </source>
</reference>
<feature type="domain" description="Non-haem dioxygenase N-terminal" evidence="2">
    <location>
        <begin position="27"/>
        <end position="133"/>
    </location>
</feature>
<proteinExistence type="predicted"/>
<dbReference type="AlphaFoldDB" id="A0A165T209"/>
<dbReference type="InterPro" id="IPR027443">
    <property type="entry name" value="IPNS-like_sf"/>
</dbReference>
<protein>
    <submittedName>
        <fullName evidence="3">Clavaminate synthase-like protein</fullName>
    </submittedName>
</protein>
<evidence type="ECO:0000313" key="3">
    <source>
        <dbReference type="EMBL" id="KZT26018.1"/>
    </source>
</evidence>
<dbReference type="EMBL" id="KV425568">
    <property type="protein sequence ID" value="KZT26018.1"/>
    <property type="molecule type" value="Genomic_DNA"/>
</dbReference>
<accession>A0A165T209</accession>
<evidence type="ECO:0000259" key="2">
    <source>
        <dbReference type="Pfam" id="PF14226"/>
    </source>
</evidence>
<dbReference type="InterPro" id="IPR050231">
    <property type="entry name" value="Iron_ascorbate_oxido_reductase"/>
</dbReference>
<dbReference type="InterPro" id="IPR044861">
    <property type="entry name" value="IPNS-like_FE2OG_OXY"/>
</dbReference>
<dbReference type="STRING" id="1314782.A0A165T209"/>
<gene>
    <name evidence="3" type="ORF">NEOLEDRAFT_1091415</name>
</gene>
<organism evidence="3 4">
    <name type="scientific">Neolentinus lepideus HHB14362 ss-1</name>
    <dbReference type="NCBI Taxonomy" id="1314782"/>
    <lineage>
        <taxon>Eukaryota</taxon>
        <taxon>Fungi</taxon>
        <taxon>Dikarya</taxon>
        <taxon>Basidiomycota</taxon>
        <taxon>Agaricomycotina</taxon>
        <taxon>Agaricomycetes</taxon>
        <taxon>Gloeophyllales</taxon>
        <taxon>Gloeophyllaceae</taxon>
        <taxon>Neolentinus</taxon>
    </lineage>
</organism>
<evidence type="ECO:0000313" key="4">
    <source>
        <dbReference type="Proteomes" id="UP000076761"/>
    </source>
</evidence>
<sequence length="363" mass="41177">MPSLTLPHAESYNPPPPPVEDLDYVDLPVLDFSKASTTDGWAELAEIAKDAMATRGFLTVVNHGYTPAQTKRMFDIANIPFDHVPADEKKHYVSNIKHDGSYEGYKLPQLFHIDNGVYDRKEHYSINFNVDKRPHPQALRPFLPEIAAFGKFCHFHIVHPILRLLARGLELPEDTFVNMHNYNAIGHSSVRFIKYYIRPEEEELKTKNVWSKGHTDLGSISILFSQPIAGLQILSPEGHWQWPRYVPNGLVINVGDMLDFLTGGFYKATIHRVIQPPPSQQGLARLGLFSFAMPDDSVVLKPVEGSAVLERAGISRNEDEKYRPPTVEQWRRARTTSYGVVELKREGDVETETINGIVVKHYN</sequence>
<dbReference type="Gene3D" id="2.60.120.330">
    <property type="entry name" value="B-lactam Antibiotic, Isopenicillin N Synthase, Chain"/>
    <property type="match status" value="1"/>
</dbReference>
<dbReference type="OrthoDB" id="406156at2759"/>
<evidence type="ECO:0000259" key="1">
    <source>
        <dbReference type="Pfam" id="PF03171"/>
    </source>
</evidence>
<dbReference type="Proteomes" id="UP000076761">
    <property type="component" value="Unassembled WGS sequence"/>
</dbReference>
<name>A0A165T209_9AGAM</name>
<feature type="domain" description="Isopenicillin N synthase-like Fe(2+) 2OG dioxygenase" evidence="1">
    <location>
        <begin position="193"/>
        <end position="278"/>
    </location>
</feature>
<dbReference type="Pfam" id="PF03171">
    <property type="entry name" value="2OG-FeII_Oxy"/>
    <property type="match status" value="1"/>
</dbReference>
<dbReference type="SUPFAM" id="SSF51197">
    <property type="entry name" value="Clavaminate synthase-like"/>
    <property type="match status" value="1"/>
</dbReference>
<dbReference type="Pfam" id="PF14226">
    <property type="entry name" value="DIOX_N"/>
    <property type="match status" value="1"/>
</dbReference>